<dbReference type="PANTHER" id="PTHR30015">
    <property type="entry name" value="MRR RESTRICTION SYSTEM PROTEIN"/>
    <property type="match status" value="1"/>
</dbReference>
<name>A0ABW1G540_9ACTN</name>
<reference evidence="4" key="1">
    <citation type="journal article" date="2019" name="Int. J. Syst. Evol. Microbiol.">
        <title>The Global Catalogue of Microorganisms (GCM) 10K type strain sequencing project: providing services to taxonomists for standard genome sequencing and annotation.</title>
        <authorList>
            <consortium name="The Broad Institute Genomics Platform"/>
            <consortium name="The Broad Institute Genome Sequencing Center for Infectious Disease"/>
            <person name="Wu L."/>
            <person name="Ma J."/>
        </authorList>
    </citation>
    <scope>NUCLEOTIDE SEQUENCE [LARGE SCALE GENOMIC DNA]</scope>
    <source>
        <strain evidence="4">JCM 4816</strain>
    </source>
</reference>
<dbReference type="EC" id="3.1.21.-" evidence="3"/>
<dbReference type="InterPro" id="IPR011856">
    <property type="entry name" value="tRNA_endonuc-like_dom_sf"/>
</dbReference>
<evidence type="ECO:0000256" key="1">
    <source>
        <dbReference type="SAM" id="Coils"/>
    </source>
</evidence>
<keyword evidence="3" id="KW-0255">Endonuclease</keyword>
<accession>A0ABW1G540</accession>
<dbReference type="Gene3D" id="3.40.1350.10">
    <property type="match status" value="1"/>
</dbReference>
<evidence type="ECO:0000259" key="2">
    <source>
        <dbReference type="Pfam" id="PF04471"/>
    </source>
</evidence>
<dbReference type="EMBL" id="JBHSQJ010000083">
    <property type="protein sequence ID" value="MFC5909538.1"/>
    <property type="molecule type" value="Genomic_DNA"/>
</dbReference>
<dbReference type="GO" id="GO:0004519">
    <property type="term" value="F:endonuclease activity"/>
    <property type="evidence" value="ECO:0007669"/>
    <property type="project" value="UniProtKB-KW"/>
</dbReference>
<dbReference type="Pfam" id="PF04471">
    <property type="entry name" value="Mrr_cat"/>
    <property type="match status" value="1"/>
</dbReference>
<sequence>MAGSRRAELARQYGAVAAEAEARVDELLRLAAEPAPAVDFDALRRDYVPRALPAAVHVEPPRWSDYEPEAVLGPEDSPGRALLDPAYQHKLAEARLRHQRALREYREQERELRERAEEVRLAYEREEQERARSVREYNERLAEYRRSYERGEPEAVESVLERALAGAGRLPGVDVAARVAYRPLTRTAVVDLALPGPGIVPPALEFRVAADEDGGGVQPVPRPEAELTHRYLTVLARLVLRALDALLAADTESRLDGVVLNGRVVTAESGEVTVVSVDARREDLYARDLLPERDADALERLRDLPHVLSGKPLAPLPVPPYAVGGRTAPAPEDLSPGEFAGLAAELFEAMGLDDWDPRLVGRDGVLATGYGDGRAFTEEAHVVCVARRPAVVGADAVRTVAEVVAEEQAAVGIWATTGSFHPRAVLAAAELPGVRLIDGGELRALVREHLGLELGG</sequence>
<dbReference type="RefSeq" id="WP_380585419.1">
    <property type="nucleotide sequence ID" value="NZ_JBHSQJ010000083.1"/>
</dbReference>
<feature type="coiled-coil region" evidence="1">
    <location>
        <begin position="91"/>
        <end position="136"/>
    </location>
</feature>
<dbReference type="InterPro" id="IPR007560">
    <property type="entry name" value="Restrct_endonuc_IV_Mrr"/>
</dbReference>
<keyword evidence="3" id="KW-0540">Nuclease</keyword>
<organism evidence="3 4">
    <name type="scientific">Streptacidiphilus monticola</name>
    <dbReference type="NCBI Taxonomy" id="2161674"/>
    <lineage>
        <taxon>Bacteria</taxon>
        <taxon>Bacillati</taxon>
        <taxon>Actinomycetota</taxon>
        <taxon>Actinomycetes</taxon>
        <taxon>Kitasatosporales</taxon>
        <taxon>Streptomycetaceae</taxon>
        <taxon>Streptacidiphilus</taxon>
    </lineage>
</organism>
<feature type="domain" description="Restriction endonuclease type IV Mrr" evidence="2">
    <location>
        <begin position="333"/>
        <end position="445"/>
    </location>
</feature>
<keyword evidence="3" id="KW-0378">Hydrolase</keyword>
<proteinExistence type="predicted"/>
<protein>
    <submittedName>
        <fullName evidence="3">Restriction endonuclease</fullName>
        <ecNumber evidence="3">3.1.21.-</ecNumber>
    </submittedName>
</protein>
<keyword evidence="1" id="KW-0175">Coiled coil</keyword>
<evidence type="ECO:0000313" key="3">
    <source>
        <dbReference type="EMBL" id="MFC5909538.1"/>
    </source>
</evidence>
<comment type="caution">
    <text evidence="3">The sequence shown here is derived from an EMBL/GenBank/DDBJ whole genome shotgun (WGS) entry which is preliminary data.</text>
</comment>
<dbReference type="PANTHER" id="PTHR30015:SF7">
    <property type="entry name" value="TYPE IV METHYL-DIRECTED RESTRICTION ENZYME ECOKMRR"/>
    <property type="match status" value="1"/>
</dbReference>
<dbReference type="GO" id="GO:0016787">
    <property type="term" value="F:hydrolase activity"/>
    <property type="evidence" value="ECO:0007669"/>
    <property type="project" value="UniProtKB-KW"/>
</dbReference>
<dbReference type="Proteomes" id="UP001596174">
    <property type="component" value="Unassembled WGS sequence"/>
</dbReference>
<dbReference type="InterPro" id="IPR052906">
    <property type="entry name" value="Type_IV_Methyl-Rstrct_Enzyme"/>
</dbReference>
<keyword evidence="4" id="KW-1185">Reference proteome</keyword>
<evidence type="ECO:0000313" key="4">
    <source>
        <dbReference type="Proteomes" id="UP001596174"/>
    </source>
</evidence>
<gene>
    <name evidence="3" type="ORF">ACFP3V_20255</name>
</gene>